<evidence type="ECO:0000256" key="1">
    <source>
        <dbReference type="SAM" id="Phobius"/>
    </source>
</evidence>
<accession>A0A5C8I1V3</accession>
<dbReference type="OrthoDB" id="1524823at2"/>
<reference evidence="2 3" key="1">
    <citation type="submission" date="2019-08" db="EMBL/GenBank/DDBJ databases">
        <authorList>
            <person name="Dong K."/>
        </authorList>
    </citation>
    <scope>NUCLEOTIDE SEQUENCE [LARGE SCALE GENOMIC DNA]</scope>
    <source>
        <strain evidence="2 3">K-1</strain>
    </source>
</reference>
<keyword evidence="1" id="KW-0812">Transmembrane</keyword>
<feature type="transmembrane region" description="Helical" evidence="1">
    <location>
        <begin position="108"/>
        <end position="129"/>
    </location>
</feature>
<feature type="transmembrane region" description="Helical" evidence="1">
    <location>
        <begin position="43"/>
        <end position="62"/>
    </location>
</feature>
<organism evidence="2 3">
    <name type="scientific">Microbacterium saccharophilum</name>
    <dbReference type="NCBI Taxonomy" id="1213358"/>
    <lineage>
        <taxon>Bacteria</taxon>
        <taxon>Bacillati</taxon>
        <taxon>Actinomycetota</taxon>
        <taxon>Actinomycetes</taxon>
        <taxon>Micrococcales</taxon>
        <taxon>Microbacteriaceae</taxon>
        <taxon>Microbacterium</taxon>
    </lineage>
</organism>
<dbReference type="AlphaFoldDB" id="A0A5C8I1V3"/>
<feature type="transmembrane region" description="Helical" evidence="1">
    <location>
        <begin position="74"/>
        <end position="96"/>
    </location>
</feature>
<proteinExistence type="predicted"/>
<protein>
    <submittedName>
        <fullName evidence="2">Uncharacterized protein</fullName>
    </submittedName>
</protein>
<dbReference type="EMBL" id="VRSX01000003">
    <property type="protein sequence ID" value="TXK11554.1"/>
    <property type="molecule type" value="Genomic_DNA"/>
</dbReference>
<keyword evidence="1" id="KW-0472">Membrane</keyword>
<comment type="caution">
    <text evidence="2">The sequence shown here is derived from an EMBL/GenBank/DDBJ whole genome shotgun (WGS) entry which is preliminary data.</text>
</comment>
<dbReference type="Proteomes" id="UP000321949">
    <property type="component" value="Unassembled WGS sequence"/>
</dbReference>
<dbReference type="RefSeq" id="WP_147051355.1">
    <property type="nucleotide sequence ID" value="NZ_BKAH01000017.1"/>
</dbReference>
<keyword evidence="1" id="KW-1133">Transmembrane helix</keyword>
<evidence type="ECO:0000313" key="2">
    <source>
        <dbReference type="EMBL" id="TXK11554.1"/>
    </source>
</evidence>
<keyword evidence="3" id="KW-1185">Reference proteome</keyword>
<gene>
    <name evidence="2" type="ORF">FVP74_09520</name>
</gene>
<name>A0A5C8I1V3_9MICO</name>
<evidence type="ECO:0000313" key="3">
    <source>
        <dbReference type="Proteomes" id="UP000321949"/>
    </source>
</evidence>
<sequence length="131" mass="14117">MPFALALTVILALLALFQLALILGAPLGRFAWGGRHRVLPARLRVGSAVSILIYGLIGLIAWDRAGAVDVFPKLFSEVAMWVIFAYFVLGILMNAISRSKPERYTMTLVSLALAVVSFLIAMGMGELAVAI</sequence>